<reference evidence="1" key="1">
    <citation type="journal article" date="2016" name="Nat. Genet.">
        <title>The genome sequences of Arachis duranensis and Arachis ipaensis, the diploid ancestors of cultivated peanut.</title>
        <authorList>
            <person name="Bertioli D.J."/>
            <person name="Cannon S.B."/>
            <person name="Froenicke L."/>
            <person name="Huang G."/>
            <person name="Farmer A.D."/>
            <person name="Cannon E.K."/>
            <person name="Liu X."/>
            <person name="Gao D."/>
            <person name="Clevenger J."/>
            <person name="Dash S."/>
            <person name="Ren L."/>
            <person name="Moretzsohn M.C."/>
            <person name="Shirasawa K."/>
            <person name="Huang W."/>
            <person name="Vidigal B."/>
            <person name="Abernathy B."/>
            <person name="Chu Y."/>
            <person name="Niederhuth C.E."/>
            <person name="Umale P."/>
            <person name="Araujo A.C."/>
            <person name="Kozik A."/>
            <person name="Kim K.D."/>
            <person name="Burow M.D."/>
            <person name="Varshney R.K."/>
            <person name="Wang X."/>
            <person name="Zhang X."/>
            <person name="Barkley N."/>
            <person name="Guimaraes P.M."/>
            <person name="Isobe S."/>
            <person name="Guo B."/>
            <person name="Liao B."/>
            <person name="Stalker H.T."/>
            <person name="Schmitz R.J."/>
            <person name="Scheffler B.E."/>
            <person name="Leal-Bertioli S.C."/>
            <person name="Xun X."/>
            <person name="Jackson S.A."/>
            <person name="Michelmore R."/>
            <person name="Ozias-Akins P."/>
        </authorList>
    </citation>
    <scope>NUCLEOTIDE SEQUENCE [LARGE SCALE GENOMIC DNA]</scope>
    <source>
        <strain evidence="1">cv. V14167</strain>
    </source>
</reference>
<evidence type="ECO:0000313" key="1">
    <source>
        <dbReference type="Proteomes" id="UP000515211"/>
    </source>
</evidence>
<organism evidence="1 2">
    <name type="scientific">Arachis duranensis</name>
    <name type="common">Wild peanut</name>
    <dbReference type="NCBI Taxonomy" id="130453"/>
    <lineage>
        <taxon>Eukaryota</taxon>
        <taxon>Viridiplantae</taxon>
        <taxon>Streptophyta</taxon>
        <taxon>Embryophyta</taxon>
        <taxon>Tracheophyta</taxon>
        <taxon>Spermatophyta</taxon>
        <taxon>Magnoliopsida</taxon>
        <taxon>eudicotyledons</taxon>
        <taxon>Gunneridae</taxon>
        <taxon>Pentapetalae</taxon>
        <taxon>rosids</taxon>
        <taxon>fabids</taxon>
        <taxon>Fabales</taxon>
        <taxon>Fabaceae</taxon>
        <taxon>Papilionoideae</taxon>
        <taxon>50 kb inversion clade</taxon>
        <taxon>dalbergioids sensu lato</taxon>
        <taxon>Dalbergieae</taxon>
        <taxon>Pterocarpus clade</taxon>
        <taxon>Arachis</taxon>
    </lineage>
</organism>
<dbReference type="KEGG" id="adu:107490978"/>
<dbReference type="RefSeq" id="XP_015967257.1">
    <property type="nucleotide sequence ID" value="XM_016111771.1"/>
</dbReference>
<dbReference type="GeneID" id="107490978"/>
<dbReference type="Pfam" id="PF14223">
    <property type="entry name" value="Retrotran_gag_2"/>
    <property type="match status" value="1"/>
</dbReference>
<keyword evidence="1" id="KW-1185">Reference proteome</keyword>
<proteinExistence type="predicted"/>
<dbReference type="AlphaFoldDB" id="A0A6P4DF18"/>
<sequence length="185" mass="21032">MYEFKNNIPAVSLRVILENNKLVGVNYDDWYRNLRIVLMHERLIDIIDKPAVTALVLKEDGGIDNEATKAYEKFLENCLTAKCIILASMGSDLQRKHQDMDPPTIIEHLKKIYGAQSKTAQYQLSKTLFRSTLNVDCPVGPHVLKMIDLIEQLEKLGCKLGKELSQNLILQSLPKNFHNSLLALI</sequence>
<name>A0A6P4DF18_ARADU</name>
<dbReference type="Proteomes" id="UP000515211">
    <property type="component" value="Chromosome 5"/>
</dbReference>
<protein>
    <submittedName>
        <fullName evidence="2">Uncharacterized protein LOC107490978</fullName>
    </submittedName>
</protein>
<reference evidence="2" key="2">
    <citation type="submission" date="2025-08" db="UniProtKB">
        <authorList>
            <consortium name="RefSeq"/>
        </authorList>
    </citation>
    <scope>IDENTIFICATION</scope>
    <source>
        <tissue evidence="2">Whole plant</tissue>
    </source>
</reference>
<gene>
    <name evidence="2" type="primary">LOC107490978</name>
</gene>
<dbReference type="OrthoDB" id="1427324at2759"/>
<evidence type="ECO:0000313" key="2">
    <source>
        <dbReference type="RefSeq" id="XP_015967257.1"/>
    </source>
</evidence>
<accession>A0A6P4DF18</accession>